<feature type="compositionally biased region" description="Basic residues" evidence="1">
    <location>
        <begin position="138"/>
        <end position="150"/>
    </location>
</feature>
<dbReference type="Proteomes" id="UP001460270">
    <property type="component" value="Unassembled WGS sequence"/>
</dbReference>
<feature type="compositionally biased region" description="Basic and acidic residues" evidence="1">
    <location>
        <begin position="83"/>
        <end position="110"/>
    </location>
</feature>
<keyword evidence="2" id="KW-0732">Signal</keyword>
<evidence type="ECO:0000313" key="3">
    <source>
        <dbReference type="EMBL" id="KAK7909337.1"/>
    </source>
</evidence>
<dbReference type="EMBL" id="JBBPFD010000010">
    <property type="protein sequence ID" value="KAK7909337.1"/>
    <property type="molecule type" value="Genomic_DNA"/>
</dbReference>
<accession>A0AAW0P0C0</accession>
<keyword evidence="4" id="KW-1185">Reference proteome</keyword>
<protein>
    <submittedName>
        <fullName evidence="3">Uncharacterized protein</fullName>
    </submittedName>
</protein>
<gene>
    <name evidence="3" type="ORF">WMY93_014021</name>
</gene>
<feature type="region of interest" description="Disordered" evidence="1">
    <location>
        <begin position="83"/>
        <end position="150"/>
    </location>
</feature>
<sequence length="150" mass="16745">MLPPKAAGSLFLLTGVSILHLSTLHPTRDLSGPDATLDLPTSDEAKDLKHLQKADDDNDDDGLFGDLEPQQLANILVKSLRSKDKIRRENEEEKSVELDSRQQERGKDAATEDVTSRTIIQTLDTPTKQPSSPTWMSRSRKPCVRKRKNS</sequence>
<dbReference type="AlphaFoldDB" id="A0AAW0P0C0"/>
<proteinExistence type="predicted"/>
<evidence type="ECO:0000256" key="1">
    <source>
        <dbReference type="SAM" id="MobiDB-lite"/>
    </source>
</evidence>
<feature type="compositionally biased region" description="Polar residues" evidence="1">
    <location>
        <begin position="116"/>
        <end position="137"/>
    </location>
</feature>
<comment type="caution">
    <text evidence="3">The sequence shown here is derived from an EMBL/GenBank/DDBJ whole genome shotgun (WGS) entry which is preliminary data.</text>
</comment>
<name>A0AAW0P0C0_9GOBI</name>
<reference evidence="4" key="1">
    <citation type="submission" date="2024-04" db="EMBL/GenBank/DDBJ databases">
        <title>Salinicola lusitanus LLJ914,a marine bacterium isolated from the Okinawa Trough.</title>
        <authorList>
            <person name="Li J."/>
        </authorList>
    </citation>
    <scope>NUCLEOTIDE SEQUENCE [LARGE SCALE GENOMIC DNA]</scope>
</reference>
<feature type="chain" id="PRO_5043351126" evidence="2">
    <location>
        <begin position="19"/>
        <end position="150"/>
    </location>
</feature>
<evidence type="ECO:0000256" key="2">
    <source>
        <dbReference type="SAM" id="SignalP"/>
    </source>
</evidence>
<feature type="signal peptide" evidence="2">
    <location>
        <begin position="1"/>
        <end position="18"/>
    </location>
</feature>
<organism evidence="3 4">
    <name type="scientific">Mugilogobius chulae</name>
    <name type="common">yellowstripe goby</name>
    <dbReference type="NCBI Taxonomy" id="88201"/>
    <lineage>
        <taxon>Eukaryota</taxon>
        <taxon>Metazoa</taxon>
        <taxon>Chordata</taxon>
        <taxon>Craniata</taxon>
        <taxon>Vertebrata</taxon>
        <taxon>Euteleostomi</taxon>
        <taxon>Actinopterygii</taxon>
        <taxon>Neopterygii</taxon>
        <taxon>Teleostei</taxon>
        <taxon>Neoteleostei</taxon>
        <taxon>Acanthomorphata</taxon>
        <taxon>Gobiaria</taxon>
        <taxon>Gobiiformes</taxon>
        <taxon>Gobioidei</taxon>
        <taxon>Gobiidae</taxon>
        <taxon>Gobionellinae</taxon>
        <taxon>Mugilogobius</taxon>
    </lineage>
</organism>
<evidence type="ECO:0000313" key="4">
    <source>
        <dbReference type="Proteomes" id="UP001460270"/>
    </source>
</evidence>